<dbReference type="AlphaFoldDB" id="A0A0F8WT84"/>
<comment type="caution">
    <text evidence="1">The sequence shown here is derived from an EMBL/GenBank/DDBJ whole genome shotgun (WGS) entry which is preliminary data.</text>
</comment>
<evidence type="ECO:0000313" key="1">
    <source>
        <dbReference type="EMBL" id="KKK51530.1"/>
    </source>
</evidence>
<gene>
    <name evidence="1" type="ORF">LCGC14_3114000</name>
</gene>
<sequence>MEKDKSWKKADYPNRIPEFHKRAQRYKETSEERANRVIKTLDWDKLSKMGKSENCNLKEWC</sequence>
<proteinExistence type="predicted"/>
<protein>
    <submittedName>
        <fullName evidence="1">Uncharacterized protein</fullName>
    </submittedName>
</protein>
<reference evidence="1" key="1">
    <citation type="journal article" date="2015" name="Nature">
        <title>Complex archaea that bridge the gap between prokaryotes and eukaryotes.</title>
        <authorList>
            <person name="Spang A."/>
            <person name="Saw J.H."/>
            <person name="Jorgensen S.L."/>
            <person name="Zaremba-Niedzwiedzka K."/>
            <person name="Martijn J."/>
            <person name="Lind A.E."/>
            <person name="van Eijk R."/>
            <person name="Schleper C."/>
            <person name="Guy L."/>
            <person name="Ettema T.J."/>
        </authorList>
    </citation>
    <scope>NUCLEOTIDE SEQUENCE</scope>
</reference>
<accession>A0A0F8WT84</accession>
<organism evidence="1">
    <name type="scientific">marine sediment metagenome</name>
    <dbReference type="NCBI Taxonomy" id="412755"/>
    <lineage>
        <taxon>unclassified sequences</taxon>
        <taxon>metagenomes</taxon>
        <taxon>ecological metagenomes</taxon>
    </lineage>
</organism>
<dbReference type="EMBL" id="LAZR01067468">
    <property type="protein sequence ID" value="KKK51530.1"/>
    <property type="molecule type" value="Genomic_DNA"/>
</dbReference>
<name>A0A0F8WT84_9ZZZZ</name>